<evidence type="ECO:0000256" key="3">
    <source>
        <dbReference type="ARBA" id="ARBA00022475"/>
    </source>
</evidence>
<keyword evidence="9" id="KW-0732">Signal</keyword>
<evidence type="ECO:0000313" key="11">
    <source>
        <dbReference type="RefSeq" id="XP_054857642.1"/>
    </source>
</evidence>
<feature type="transmembrane region" description="Helical" evidence="8">
    <location>
        <begin position="79"/>
        <end position="99"/>
    </location>
</feature>
<dbReference type="PANTHER" id="PTHR12002">
    <property type="entry name" value="CLAUDIN"/>
    <property type="match status" value="1"/>
</dbReference>
<dbReference type="Gene3D" id="1.20.140.150">
    <property type="match status" value="1"/>
</dbReference>
<evidence type="ECO:0000256" key="9">
    <source>
        <dbReference type="SAM" id="SignalP"/>
    </source>
</evidence>
<name>A0AA97LLQ1_EUBMA</name>
<organism evidence="10 11">
    <name type="scientific">Eublepharis macularius</name>
    <name type="common">Leopard gecko</name>
    <name type="synonym">Cyrtodactylus macularius</name>
    <dbReference type="NCBI Taxonomy" id="481883"/>
    <lineage>
        <taxon>Eukaryota</taxon>
        <taxon>Metazoa</taxon>
        <taxon>Chordata</taxon>
        <taxon>Craniata</taxon>
        <taxon>Vertebrata</taxon>
        <taxon>Euteleostomi</taxon>
        <taxon>Lepidosauria</taxon>
        <taxon>Squamata</taxon>
        <taxon>Bifurcata</taxon>
        <taxon>Gekkota</taxon>
        <taxon>Eublepharidae</taxon>
        <taxon>Eublepharinae</taxon>
        <taxon>Eublepharis</taxon>
    </lineage>
</organism>
<comment type="function">
    <text evidence="8">Claudins function as major constituents of the tight junction complexes that regulate the permeability of epithelia.</text>
</comment>
<dbReference type="PROSITE" id="PS01346">
    <property type="entry name" value="CLAUDIN"/>
    <property type="match status" value="1"/>
</dbReference>
<evidence type="ECO:0000313" key="10">
    <source>
        <dbReference type="Proteomes" id="UP001190640"/>
    </source>
</evidence>
<keyword evidence="6 8" id="KW-1133">Transmembrane helix</keyword>
<dbReference type="InterPro" id="IPR017974">
    <property type="entry name" value="Claudin_CS"/>
</dbReference>
<protein>
    <recommendedName>
        <fullName evidence="8">Claudin</fullName>
    </recommendedName>
</protein>
<keyword evidence="10" id="KW-1185">Reference proteome</keyword>
<keyword evidence="2 8" id="KW-0796">Tight junction</keyword>
<dbReference type="PRINTS" id="PR01589">
    <property type="entry name" value="CLAUDIN2"/>
</dbReference>
<dbReference type="InterPro" id="IPR004031">
    <property type="entry name" value="PMP22/EMP/MP20/Claudin"/>
</dbReference>
<reference evidence="11" key="1">
    <citation type="submission" date="2025-08" db="UniProtKB">
        <authorList>
            <consortium name="RefSeq"/>
        </authorList>
    </citation>
    <scope>IDENTIFICATION</scope>
    <source>
        <tissue evidence="11">Blood</tissue>
    </source>
</reference>
<feature type="transmembrane region" description="Helical" evidence="8">
    <location>
        <begin position="120"/>
        <end position="144"/>
    </location>
</feature>
<dbReference type="GeneID" id="129344784"/>
<feature type="signal peptide" evidence="9">
    <location>
        <begin position="1"/>
        <end position="20"/>
    </location>
</feature>
<sequence length="215" mass="23013">MAVLALQLAGLALSVSGCLGAILACALPMWKMTAFIGSNIIVAQVFWEGLWMNCVYESTGQMQCKIYDSLLDLPSDLQAARALVVVSIAMAFLALLVAITGAECTRCIEDRSTKAKVSAVAGTIFILAGLALLVPVSWSASTIISNFYNPLVPEALKRELGLSLYVGWAASALLVFGGAMLCCLFPQNKAMKPYPVRYCVAKRSNPGSYARKDYV</sequence>
<evidence type="ECO:0000256" key="2">
    <source>
        <dbReference type="ARBA" id="ARBA00022427"/>
    </source>
</evidence>
<dbReference type="Proteomes" id="UP001190640">
    <property type="component" value="Chromosome 17"/>
</dbReference>
<evidence type="ECO:0000256" key="8">
    <source>
        <dbReference type="RuleBase" id="RU060637"/>
    </source>
</evidence>
<evidence type="ECO:0000256" key="1">
    <source>
        <dbReference type="ARBA" id="ARBA00008295"/>
    </source>
</evidence>
<feature type="chain" id="PRO_5041739899" description="Claudin" evidence="9">
    <location>
        <begin position="21"/>
        <end position="215"/>
    </location>
</feature>
<dbReference type="RefSeq" id="XP_054857642.1">
    <property type="nucleotide sequence ID" value="XM_055001667.1"/>
</dbReference>
<evidence type="ECO:0000256" key="5">
    <source>
        <dbReference type="ARBA" id="ARBA00022949"/>
    </source>
</evidence>
<dbReference type="GO" id="GO:0005886">
    <property type="term" value="C:plasma membrane"/>
    <property type="evidence" value="ECO:0007669"/>
    <property type="project" value="UniProtKB-SubCell"/>
</dbReference>
<dbReference type="GO" id="GO:0005198">
    <property type="term" value="F:structural molecule activity"/>
    <property type="evidence" value="ECO:0007669"/>
    <property type="project" value="InterPro"/>
</dbReference>
<dbReference type="PRINTS" id="PR01077">
    <property type="entry name" value="CLAUDIN"/>
</dbReference>
<comment type="caution">
    <text evidence="8">Lacks conserved residue(s) required for the propagation of feature annotation.</text>
</comment>
<evidence type="ECO:0000256" key="6">
    <source>
        <dbReference type="ARBA" id="ARBA00022989"/>
    </source>
</evidence>
<evidence type="ECO:0000256" key="4">
    <source>
        <dbReference type="ARBA" id="ARBA00022692"/>
    </source>
</evidence>
<proteinExistence type="inferred from homology"/>
<keyword evidence="4 8" id="KW-0812">Transmembrane</keyword>
<dbReference type="AlphaFoldDB" id="A0AA97LLQ1"/>
<dbReference type="FunFam" id="1.20.140.150:FF:000001">
    <property type="entry name" value="Claudin"/>
    <property type="match status" value="1"/>
</dbReference>
<dbReference type="InterPro" id="IPR006187">
    <property type="entry name" value="Claudin"/>
</dbReference>
<evidence type="ECO:0000256" key="7">
    <source>
        <dbReference type="ARBA" id="ARBA00023136"/>
    </source>
</evidence>
<dbReference type="KEGG" id="emc:129344784"/>
<keyword evidence="7 8" id="KW-0472">Membrane</keyword>
<comment type="similarity">
    <text evidence="1 8">Belongs to the claudin family.</text>
</comment>
<comment type="subcellular location">
    <subcellularLocation>
        <location evidence="8">Cell junction</location>
        <location evidence="8">Tight junction</location>
    </subcellularLocation>
    <subcellularLocation>
        <location evidence="8">Cell membrane</location>
        <topology evidence="8">Multi-pass membrane protein</topology>
    </subcellularLocation>
</comment>
<keyword evidence="3 8" id="KW-1003">Cell membrane</keyword>
<feature type="transmembrane region" description="Helical" evidence="8">
    <location>
        <begin position="164"/>
        <end position="185"/>
    </location>
</feature>
<dbReference type="Pfam" id="PF00822">
    <property type="entry name" value="PMP22_Claudin"/>
    <property type="match status" value="1"/>
</dbReference>
<dbReference type="InterPro" id="IPR005411">
    <property type="entry name" value="Claudin2"/>
</dbReference>
<dbReference type="GO" id="GO:0005923">
    <property type="term" value="C:bicellular tight junction"/>
    <property type="evidence" value="ECO:0007669"/>
    <property type="project" value="UniProtKB-SubCell"/>
</dbReference>
<accession>A0AA97LLQ1</accession>
<gene>
    <name evidence="11" type="primary">LOC129344784</name>
</gene>
<keyword evidence="5 8" id="KW-0965">Cell junction</keyword>